<dbReference type="EMBL" id="CM055111">
    <property type="protein sequence ID" value="KAJ7518979.1"/>
    <property type="molecule type" value="Genomic_DNA"/>
</dbReference>
<evidence type="ECO:0000313" key="2">
    <source>
        <dbReference type="Proteomes" id="UP001162992"/>
    </source>
</evidence>
<protein>
    <submittedName>
        <fullName evidence="1">Uncharacterized protein</fullName>
    </submittedName>
</protein>
<name>A0ACC2APV5_DIPCM</name>
<accession>A0ACC2APV5</accession>
<gene>
    <name evidence="1" type="ORF">O6H91_20G017900</name>
</gene>
<reference evidence="2" key="1">
    <citation type="journal article" date="2024" name="Proc. Natl. Acad. Sci. U.S.A.">
        <title>Extraordinary preservation of gene collinearity over three hundred million years revealed in homosporous lycophytes.</title>
        <authorList>
            <person name="Li C."/>
            <person name="Wickell D."/>
            <person name="Kuo L.Y."/>
            <person name="Chen X."/>
            <person name="Nie B."/>
            <person name="Liao X."/>
            <person name="Peng D."/>
            <person name="Ji J."/>
            <person name="Jenkins J."/>
            <person name="Williams M."/>
            <person name="Shu S."/>
            <person name="Plott C."/>
            <person name="Barry K."/>
            <person name="Rajasekar S."/>
            <person name="Grimwood J."/>
            <person name="Han X."/>
            <person name="Sun S."/>
            <person name="Hou Z."/>
            <person name="He W."/>
            <person name="Dai G."/>
            <person name="Sun C."/>
            <person name="Schmutz J."/>
            <person name="Leebens-Mack J.H."/>
            <person name="Li F.W."/>
            <person name="Wang L."/>
        </authorList>
    </citation>
    <scope>NUCLEOTIDE SEQUENCE [LARGE SCALE GENOMIC DNA]</scope>
    <source>
        <strain evidence="2">cv. PW_Plant_1</strain>
    </source>
</reference>
<evidence type="ECO:0000313" key="1">
    <source>
        <dbReference type="EMBL" id="KAJ7518979.1"/>
    </source>
</evidence>
<dbReference type="Proteomes" id="UP001162992">
    <property type="component" value="Chromosome 20"/>
</dbReference>
<proteinExistence type="predicted"/>
<keyword evidence="2" id="KW-1185">Reference proteome</keyword>
<organism evidence="1 2">
    <name type="scientific">Diphasiastrum complanatum</name>
    <name type="common">Issler's clubmoss</name>
    <name type="synonym">Lycopodium complanatum</name>
    <dbReference type="NCBI Taxonomy" id="34168"/>
    <lineage>
        <taxon>Eukaryota</taxon>
        <taxon>Viridiplantae</taxon>
        <taxon>Streptophyta</taxon>
        <taxon>Embryophyta</taxon>
        <taxon>Tracheophyta</taxon>
        <taxon>Lycopodiopsida</taxon>
        <taxon>Lycopodiales</taxon>
        <taxon>Lycopodiaceae</taxon>
        <taxon>Lycopodioideae</taxon>
        <taxon>Diphasiastrum</taxon>
    </lineage>
</organism>
<sequence length="126" mass="14192">MSKTVECFCLLCSRLHVKIVAFISLHKPWHAIVNSCFVYETMFGNDDLVVKRKRGSIRVWSAINLQYLLPPNLSPSSLEFTLLGSSQPLLPQLGCFAEFSLFLLLNLVLPTFSVVSLVHNCKICPH</sequence>
<comment type="caution">
    <text evidence="1">The sequence shown here is derived from an EMBL/GenBank/DDBJ whole genome shotgun (WGS) entry which is preliminary data.</text>
</comment>